<protein>
    <recommendedName>
        <fullName evidence="3">Methyltransferase domain-containing protein</fullName>
    </recommendedName>
</protein>
<reference evidence="4" key="1">
    <citation type="submission" date="2021-03" db="EMBL/GenBank/DDBJ databases">
        <title>Draft genome sequence of rust myrtle Austropuccinia psidii MF-1, a brazilian biotype.</title>
        <authorList>
            <person name="Quecine M.C."/>
            <person name="Pachon D.M.R."/>
            <person name="Bonatelli M.L."/>
            <person name="Correr F.H."/>
            <person name="Franceschini L.M."/>
            <person name="Leite T.F."/>
            <person name="Margarido G.R.A."/>
            <person name="Almeida C.A."/>
            <person name="Ferrarezi J.A."/>
            <person name="Labate C.A."/>
        </authorList>
    </citation>
    <scope>NUCLEOTIDE SEQUENCE</scope>
    <source>
        <strain evidence="4">MF-1</strain>
    </source>
</reference>
<feature type="compositionally biased region" description="Polar residues" evidence="2">
    <location>
        <begin position="621"/>
        <end position="634"/>
    </location>
</feature>
<feature type="region of interest" description="Disordered" evidence="2">
    <location>
        <begin position="144"/>
        <end position="169"/>
    </location>
</feature>
<feature type="compositionally biased region" description="Polar residues" evidence="2">
    <location>
        <begin position="7"/>
        <end position="21"/>
    </location>
</feature>
<evidence type="ECO:0000313" key="4">
    <source>
        <dbReference type="EMBL" id="MBW0496474.1"/>
    </source>
</evidence>
<dbReference type="AlphaFoldDB" id="A0A9Q3D431"/>
<evidence type="ECO:0000256" key="2">
    <source>
        <dbReference type="SAM" id="MobiDB-lite"/>
    </source>
</evidence>
<keyword evidence="5" id="KW-1185">Reference proteome</keyword>
<dbReference type="OrthoDB" id="2013972at2759"/>
<feature type="compositionally biased region" description="Basic residues" evidence="2">
    <location>
        <begin position="31"/>
        <end position="40"/>
    </location>
</feature>
<dbReference type="EMBL" id="AVOT02013637">
    <property type="protein sequence ID" value="MBW0496474.1"/>
    <property type="molecule type" value="Genomic_DNA"/>
</dbReference>
<dbReference type="PANTHER" id="PTHR43591">
    <property type="entry name" value="METHYLTRANSFERASE"/>
    <property type="match status" value="1"/>
</dbReference>
<dbReference type="Proteomes" id="UP000765509">
    <property type="component" value="Unassembled WGS sequence"/>
</dbReference>
<dbReference type="SUPFAM" id="SSF53335">
    <property type="entry name" value="S-adenosyl-L-methionine-dependent methyltransferases"/>
    <property type="match status" value="1"/>
</dbReference>
<dbReference type="GO" id="GO:0008168">
    <property type="term" value="F:methyltransferase activity"/>
    <property type="evidence" value="ECO:0007669"/>
    <property type="project" value="TreeGrafter"/>
</dbReference>
<dbReference type="PANTHER" id="PTHR43591:SF24">
    <property type="entry name" value="2-METHOXY-6-POLYPRENYL-1,4-BENZOQUINOL METHYLASE, MITOCHONDRIAL"/>
    <property type="match status" value="1"/>
</dbReference>
<feature type="region of interest" description="Disordered" evidence="2">
    <location>
        <begin position="610"/>
        <end position="637"/>
    </location>
</feature>
<feature type="coiled-coil region" evidence="1">
    <location>
        <begin position="857"/>
        <end position="884"/>
    </location>
</feature>
<dbReference type="InterPro" id="IPR029063">
    <property type="entry name" value="SAM-dependent_MTases_sf"/>
</dbReference>
<proteinExistence type="predicted"/>
<organism evidence="4 5">
    <name type="scientific">Austropuccinia psidii MF-1</name>
    <dbReference type="NCBI Taxonomy" id="1389203"/>
    <lineage>
        <taxon>Eukaryota</taxon>
        <taxon>Fungi</taxon>
        <taxon>Dikarya</taxon>
        <taxon>Basidiomycota</taxon>
        <taxon>Pucciniomycotina</taxon>
        <taxon>Pucciniomycetes</taxon>
        <taxon>Pucciniales</taxon>
        <taxon>Sphaerophragmiaceae</taxon>
        <taxon>Austropuccinia</taxon>
    </lineage>
</organism>
<dbReference type="Gene3D" id="3.40.50.150">
    <property type="entry name" value="Vaccinia Virus protein VP39"/>
    <property type="match status" value="1"/>
</dbReference>
<sequence length="934" mass="104694">MAESKLSRTSSLDMLTQSSMNGHHGDASCQAKRRTLKQHGPKTDACDPIATKHFPYDAKLGRPQPYSAIKSSPWTGISLEIKPAKDSSPLDDPPSSLVCSCPPYSNNPAWSTSQIPLDEPLHALLSPKLALSNQYSVYTELNLPMPENQPGVELPKSEDESKSEQDLDDFDITGSLPVIRPELNGKCLASSKSSILSLHTPRISVSPNSASLLSDAGTENTFTLPATVCIPLKEKKPNFYRNSFDGSSSCHSRKSLKSLNPAYFLNDHSARRKWLSPKEVASPAATFAGVKAVQPQSEDNHEQSESSWRTKLLSGSVESLIRDFDAASHSSKSGKPSAWFLKLLGEKYHPFVRSHVPYSMSYDPQVMDYHILMLYVSSILQGFPSPFELETRSESLSSGDALASSNPLPSQPLAVRPVQRPTQKILDVGCGPYATWCVGLLRSQTNVDVVGLDLCPLLINLNEMEQSFSNYFHFVQYDFLSGNLPFLDATFHYVRAAFVAPGIPENKWTFLLEEFNRILKPNGTLELLESNLFVVEPQPLNDLVVNKAETKSNNSADDMVPTSVKDMFEQLNHQQFISSFPLSVIPSRLSSISSDFERPLFNKLRLSNELSHGDGHPSENPLKNINNSTISSHLPNLEKPPTILNDQNDHLKRVLLQAHADSLLANKEIIWEHLWSFDNQKKTLSRADSAVYSHANFAESLRAISGRTKATISLHSNHSLLKLSSLNHSERPASAPASEHEKLLSARRKMPRGKLQARRKEFEQIWLNWKESLNLNASGISQLLQSRFGWTCQMDIEIHASLTKQEKSKHYEMQQNKLNIAQVRRTLLLRERRDSTEEKTKCEVEHSDDALLDAMNSEELKLLLEQLLSEKTRIQRTHQALSNDLIQVKKRLGIDNQLEAHLAMNKQGKEHHSLGLQNLQIEKFIYTKNENSKN</sequence>
<evidence type="ECO:0000256" key="1">
    <source>
        <dbReference type="SAM" id="Coils"/>
    </source>
</evidence>
<comment type="caution">
    <text evidence="4">The sequence shown here is derived from an EMBL/GenBank/DDBJ whole genome shotgun (WGS) entry which is preliminary data.</text>
</comment>
<name>A0A9Q3D431_9BASI</name>
<dbReference type="CDD" id="cd02440">
    <property type="entry name" value="AdoMet_MTases"/>
    <property type="match status" value="1"/>
</dbReference>
<dbReference type="InterPro" id="IPR041698">
    <property type="entry name" value="Methyltransf_25"/>
</dbReference>
<evidence type="ECO:0000259" key="3">
    <source>
        <dbReference type="Pfam" id="PF13649"/>
    </source>
</evidence>
<dbReference type="Pfam" id="PF13649">
    <property type="entry name" value="Methyltransf_25"/>
    <property type="match status" value="1"/>
</dbReference>
<gene>
    <name evidence="4" type="ORF">O181_036189</name>
</gene>
<feature type="region of interest" description="Disordered" evidence="2">
    <location>
        <begin position="1"/>
        <end position="48"/>
    </location>
</feature>
<feature type="domain" description="Methyltransferase" evidence="3">
    <location>
        <begin position="425"/>
        <end position="523"/>
    </location>
</feature>
<accession>A0A9Q3D431</accession>
<evidence type="ECO:0000313" key="5">
    <source>
        <dbReference type="Proteomes" id="UP000765509"/>
    </source>
</evidence>
<keyword evidence="1" id="KW-0175">Coiled coil</keyword>
<feature type="compositionally biased region" description="Basic and acidic residues" evidence="2">
    <location>
        <begin position="155"/>
        <end position="165"/>
    </location>
</feature>